<evidence type="ECO:0000256" key="5">
    <source>
        <dbReference type="ARBA" id="ARBA00022723"/>
    </source>
</evidence>
<protein>
    <recommendedName>
        <fullName evidence="9">Endoribonuclease YbeY</fullName>
        <ecNumber evidence="9">3.1.-.-</ecNumber>
    </recommendedName>
</protein>
<feature type="binding site" evidence="9">
    <location>
        <position position="136"/>
    </location>
    <ligand>
        <name>Zn(2+)</name>
        <dbReference type="ChEBI" id="CHEBI:29105"/>
        <note>catalytic</note>
    </ligand>
</feature>
<proteinExistence type="inferred from homology"/>
<evidence type="ECO:0000256" key="2">
    <source>
        <dbReference type="ARBA" id="ARBA00022517"/>
    </source>
</evidence>
<evidence type="ECO:0000256" key="9">
    <source>
        <dbReference type="HAMAP-Rule" id="MF_00009"/>
    </source>
</evidence>
<comment type="subcellular location">
    <subcellularLocation>
        <location evidence="9">Cytoplasm</location>
    </subcellularLocation>
</comment>
<keyword evidence="4 9" id="KW-0540">Nuclease</keyword>
<organism evidence="10 11">
    <name type="scientific">Caloramator australicus RC3</name>
    <dbReference type="NCBI Taxonomy" id="857293"/>
    <lineage>
        <taxon>Bacteria</taxon>
        <taxon>Bacillati</taxon>
        <taxon>Bacillota</taxon>
        <taxon>Clostridia</taxon>
        <taxon>Eubacteriales</taxon>
        <taxon>Clostridiaceae</taxon>
        <taxon>Caloramator</taxon>
    </lineage>
</organism>
<evidence type="ECO:0000256" key="7">
    <source>
        <dbReference type="ARBA" id="ARBA00022801"/>
    </source>
</evidence>
<evidence type="ECO:0000256" key="3">
    <source>
        <dbReference type="ARBA" id="ARBA00022552"/>
    </source>
</evidence>
<keyword evidence="6 9" id="KW-0255">Endonuclease</keyword>
<dbReference type="Pfam" id="PF02130">
    <property type="entry name" value="YbeY"/>
    <property type="match status" value="1"/>
</dbReference>
<dbReference type="Gene3D" id="3.40.390.30">
    <property type="entry name" value="Metalloproteases ('zincins'), catalytic domain"/>
    <property type="match status" value="1"/>
</dbReference>
<dbReference type="GO" id="GO:0004521">
    <property type="term" value="F:RNA endonuclease activity"/>
    <property type="evidence" value="ECO:0007669"/>
    <property type="project" value="UniProtKB-UniRule"/>
</dbReference>
<keyword evidence="8 9" id="KW-0862">Zinc</keyword>
<evidence type="ECO:0000256" key="6">
    <source>
        <dbReference type="ARBA" id="ARBA00022759"/>
    </source>
</evidence>
<name>G0V4W6_9CLOT</name>
<evidence type="ECO:0000256" key="1">
    <source>
        <dbReference type="ARBA" id="ARBA00010875"/>
    </source>
</evidence>
<dbReference type="GO" id="GO:0004222">
    <property type="term" value="F:metalloendopeptidase activity"/>
    <property type="evidence" value="ECO:0007669"/>
    <property type="project" value="InterPro"/>
</dbReference>
<evidence type="ECO:0000313" key="11">
    <source>
        <dbReference type="Proteomes" id="UP000007652"/>
    </source>
</evidence>
<keyword evidence="2 9" id="KW-0690">Ribosome biogenesis</keyword>
<dbReference type="STRING" id="857293.CAAU_0507"/>
<keyword evidence="9" id="KW-0963">Cytoplasm</keyword>
<comment type="caution">
    <text evidence="10">The sequence shown here is derived from an EMBL/GenBank/DDBJ whole genome shotgun (WGS) entry which is preliminary data.</text>
</comment>
<accession>G0V4W6</accession>
<dbReference type="GO" id="GO:0008270">
    <property type="term" value="F:zinc ion binding"/>
    <property type="evidence" value="ECO:0007669"/>
    <property type="project" value="UniProtKB-UniRule"/>
</dbReference>
<dbReference type="PANTHER" id="PTHR46986">
    <property type="entry name" value="ENDORIBONUCLEASE YBEY, CHLOROPLASTIC"/>
    <property type="match status" value="1"/>
</dbReference>
<evidence type="ECO:0000256" key="8">
    <source>
        <dbReference type="ARBA" id="ARBA00022833"/>
    </source>
</evidence>
<dbReference type="PANTHER" id="PTHR46986:SF1">
    <property type="entry name" value="ENDORIBONUCLEASE YBEY, CHLOROPLASTIC"/>
    <property type="match status" value="1"/>
</dbReference>
<dbReference type="GO" id="GO:0005737">
    <property type="term" value="C:cytoplasm"/>
    <property type="evidence" value="ECO:0007669"/>
    <property type="project" value="UniProtKB-SubCell"/>
</dbReference>
<comment type="cofactor">
    <cofactor evidence="9">
        <name>Zn(2+)</name>
        <dbReference type="ChEBI" id="CHEBI:29105"/>
    </cofactor>
    <text evidence="9">Binds 1 zinc ion.</text>
</comment>
<feature type="binding site" evidence="9">
    <location>
        <position position="130"/>
    </location>
    <ligand>
        <name>Zn(2+)</name>
        <dbReference type="ChEBI" id="CHEBI:29105"/>
        <note>catalytic</note>
    </ligand>
</feature>
<dbReference type="Proteomes" id="UP000007652">
    <property type="component" value="Unassembled WGS sequence"/>
</dbReference>
<keyword evidence="11" id="KW-1185">Reference proteome</keyword>
<dbReference type="HAMAP" id="MF_00009">
    <property type="entry name" value="Endoribonucl_YbeY"/>
    <property type="match status" value="1"/>
</dbReference>
<dbReference type="InterPro" id="IPR020549">
    <property type="entry name" value="YbeY_CS"/>
</dbReference>
<feature type="binding site" evidence="9">
    <location>
        <position position="126"/>
    </location>
    <ligand>
        <name>Zn(2+)</name>
        <dbReference type="ChEBI" id="CHEBI:29105"/>
        <note>catalytic</note>
    </ligand>
</feature>
<comment type="similarity">
    <text evidence="1 9">Belongs to the endoribonuclease YbeY family.</text>
</comment>
<dbReference type="GO" id="GO:0006364">
    <property type="term" value="P:rRNA processing"/>
    <property type="evidence" value="ECO:0007669"/>
    <property type="project" value="UniProtKB-UniRule"/>
</dbReference>
<dbReference type="PROSITE" id="PS01306">
    <property type="entry name" value="UPF0054"/>
    <property type="match status" value="1"/>
</dbReference>
<gene>
    <name evidence="9" type="primary">ybeY</name>
    <name evidence="10" type="ORF">CAAU_0507</name>
</gene>
<dbReference type="EMBL" id="CAKP01000021">
    <property type="protein sequence ID" value="CCC58156.1"/>
    <property type="molecule type" value="Genomic_DNA"/>
</dbReference>
<dbReference type="InterPro" id="IPR023091">
    <property type="entry name" value="MetalPrtase_cat_dom_sf_prd"/>
</dbReference>
<evidence type="ECO:0000256" key="4">
    <source>
        <dbReference type="ARBA" id="ARBA00022722"/>
    </source>
</evidence>
<dbReference type="NCBIfam" id="TIGR00043">
    <property type="entry name" value="rRNA maturation RNase YbeY"/>
    <property type="match status" value="1"/>
</dbReference>
<comment type="function">
    <text evidence="9">Single strand-specific metallo-endoribonuclease involved in late-stage 70S ribosome quality control and in maturation of the 3' terminus of the 16S rRNA.</text>
</comment>
<dbReference type="eggNOG" id="COG0319">
    <property type="taxonomic scope" value="Bacteria"/>
</dbReference>
<keyword evidence="3 9" id="KW-0698">rRNA processing</keyword>
<dbReference type="SUPFAM" id="SSF55486">
    <property type="entry name" value="Metalloproteases ('zincins'), catalytic domain"/>
    <property type="match status" value="1"/>
</dbReference>
<dbReference type="EC" id="3.1.-.-" evidence="9"/>
<reference evidence="10 11" key="1">
    <citation type="journal article" date="2011" name="J. Bacteriol.">
        <title>Draft genome sequence of Caloramator australicus strain RC3T, a thermoanaerobe from the Great Artesian Basin of Australia.</title>
        <authorList>
            <person name="Ogg C.D."/>
            <person name="Patel B.K.C."/>
        </authorList>
    </citation>
    <scope>NUCLEOTIDE SEQUENCE [LARGE SCALE GENOMIC DNA]</scope>
    <source>
        <strain evidence="10 11">RC3</strain>
    </source>
</reference>
<keyword evidence="5 9" id="KW-0479">Metal-binding</keyword>
<dbReference type="AlphaFoldDB" id="G0V4W6"/>
<keyword evidence="7 9" id="KW-0378">Hydrolase</keyword>
<dbReference type="InterPro" id="IPR002036">
    <property type="entry name" value="YbeY"/>
</dbReference>
<sequence length="162" mass="19243">MFIENNQNKIEVTNELRELIEVVIDKALKYEGIQFNYDVNVYLVDNEAIKEINKEYRKIDKETDVLSFPMIDFRERGSYEVFEEDFDPETNNVLLGEIVLSVEKAFEQSKEYEHPFIREVAFLIVHSVLHLLGYDHEVEDERKVMRQKEEEILHSLGITREG</sequence>
<evidence type="ECO:0000313" key="10">
    <source>
        <dbReference type="EMBL" id="CCC58156.1"/>
    </source>
</evidence>